<dbReference type="PANTHER" id="PTHR21145:SF12">
    <property type="entry name" value="CHORISMATE MUTASE"/>
    <property type="match status" value="1"/>
</dbReference>
<dbReference type="OrthoDB" id="191918at2759"/>
<evidence type="ECO:0000256" key="3">
    <source>
        <dbReference type="ARBA" id="ARBA00012404"/>
    </source>
</evidence>
<comment type="catalytic activity">
    <reaction evidence="11">
        <text>chorismate = prephenate</text>
        <dbReference type="Rhea" id="RHEA:13897"/>
        <dbReference type="ChEBI" id="CHEBI:29748"/>
        <dbReference type="ChEBI" id="CHEBI:29934"/>
        <dbReference type="EC" id="5.4.99.5"/>
    </reaction>
    <physiologicalReaction direction="left-to-right" evidence="11">
        <dbReference type="Rhea" id="RHEA:13898"/>
    </physiologicalReaction>
</comment>
<dbReference type="GO" id="GO:0046417">
    <property type="term" value="P:chorismate metabolic process"/>
    <property type="evidence" value="ECO:0007669"/>
    <property type="project" value="InterPro"/>
</dbReference>
<organism evidence="14 15">
    <name type="scientific">Scleroderma citrinum Foug A</name>
    <dbReference type="NCBI Taxonomy" id="1036808"/>
    <lineage>
        <taxon>Eukaryota</taxon>
        <taxon>Fungi</taxon>
        <taxon>Dikarya</taxon>
        <taxon>Basidiomycota</taxon>
        <taxon>Agaricomycotina</taxon>
        <taxon>Agaricomycetes</taxon>
        <taxon>Agaricomycetidae</taxon>
        <taxon>Boletales</taxon>
        <taxon>Sclerodermatineae</taxon>
        <taxon>Sclerodermataceae</taxon>
        <taxon>Scleroderma</taxon>
    </lineage>
</organism>
<comment type="subcellular location">
    <subcellularLocation>
        <location evidence="1">Cytoplasm</location>
    </subcellularLocation>
</comment>
<dbReference type="InterPro" id="IPR008238">
    <property type="entry name" value="Chorismate_mutase_AroQ_euk"/>
</dbReference>
<sequence length="300" mass="34153">MLSQNFMLVKDPLSLDRIRSILVRLEDTIIFGLIERAQFSHNAKMYMPGTVPELKQKGIEGSWLEWFLEETERFHAKARRYTSPDEYPFTSNLPEPIIPSLDFPKILYPNTINANKSILSFYVRSIVPRITQRATLALASLKRSNGIVGDEEYEDDGNYGSAATIDVEILQAMSKRVHYGKFVSESKFRDDPAAFIPHIRSRNREVLEGLITKPEVERKLLLRLRKKAATYAQEFSPDGDAMSNGHVSANAKIDVDGVVGLYENHIIPLTREVEVDYLLQRLDGLSEEEVDNLAKSKPLR</sequence>
<evidence type="ECO:0000256" key="9">
    <source>
        <dbReference type="ARBA" id="ARBA00023222"/>
    </source>
</evidence>
<dbReference type="GO" id="GO:0004106">
    <property type="term" value="F:chorismate mutase activity"/>
    <property type="evidence" value="ECO:0007669"/>
    <property type="project" value="UniProtKB-UniRule"/>
</dbReference>
<reference evidence="14 15" key="1">
    <citation type="submission" date="2014-04" db="EMBL/GenBank/DDBJ databases">
        <authorList>
            <consortium name="DOE Joint Genome Institute"/>
            <person name="Kuo A."/>
            <person name="Kohler A."/>
            <person name="Nagy L.G."/>
            <person name="Floudas D."/>
            <person name="Copeland A."/>
            <person name="Barry K.W."/>
            <person name="Cichocki N."/>
            <person name="Veneault-Fourrey C."/>
            <person name="LaButti K."/>
            <person name="Lindquist E.A."/>
            <person name="Lipzen A."/>
            <person name="Lundell T."/>
            <person name="Morin E."/>
            <person name="Murat C."/>
            <person name="Sun H."/>
            <person name="Tunlid A."/>
            <person name="Henrissat B."/>
            <person name="Grigoriev I.V."/>
            <person name="Hibbett D.S."/>
            <person name="Martin F."/>
            <person name="Nordberg H.P."/>
            <person name="Cantor M.N."/>
            <person name="Hua S.X."/>
        </authorList>
    </citation>
    <scope>NUCLEOTIDE SEQUENCE [LARGE SCALE GENOMIC DNA]</scope>
    <source>
        <strain evidence="14 15">Foug A</strain>
    </source>
</reference>
<dbReference type="UniPathway" id="UPA00120">
    <property type="reaction ID" value="UER00203"/>
</dbReference>
<evidence type="ECO:0000256" key="7">
    <source>
        <dbReference type="ARBA" id="ARBA00022605"/>
    </source>
</evidence>
<dbReference type="Gene3D" id="1.10.590.10">
    <property type="entry name" value="Chorismate mutase, AroQ class superfamily, eukaryotic"/>
    <property type="match status" value="1"/>
</dbReference>
<dbReference type="Proteomes" id="UP000053989">
    <property type="component" value="Unassembled WGS sequence"/>
</dbReference>
<comment type="pathway">
    <text evidence="2">Metabolic intermediate biosynthesis; prephenate biosynthesis; prephenate from chorismate: step 1/1.</text>
</comment>
<accession>A0A0C3AEF6</accession>
<name>A0A0C3AEF6_9AGAM</name>
<gene>
    <name evidence="14" type="ORF">SCLCIDRAFT_117384</name>
</gene>
<keyword evidence="5" id="KW-0963">Cytoplasm</keyword>
<dbReference type="InParanoid" id="A0A0C3AEF6"/>
<keyword evidence="10 12" id="KW-0413">Isomerase</keyword>
<evidence type="ECO:0000256" key="1">
    <source>
        <dbReference type="ARBA" id="ARBA00004496"/>
    </source>
</evidence>
<feature type="domain" description="Chorismate mutase" evidence="13">
    <location>
        <begin position="160"/>
        <end position="274"/>
    </location>
</feature>
<evidence type="ECO:0000256" key="4">
    <source>
        <dbReference type="ARBA" id="ARBA00020296"/>
    </source>
</evidence>
<dbReference type="Pfam" id="PF01817">
    <property type="entry name" value="CM_2"/>
    <property type="match status" value="1"/>
</dbReference>
<dbReference type="HOGENOM" id="CLU_057757_0_1_1"/>
<dbReference type="EMBL" id="KN822035">
    <property type="protein sequence ID" value="KIM63332.1"/>
    <property type="molecule type" value="Genomic_DNA"/>
</dbReference>
<keyword evidence="7 12" id="KW-0028">Amino-acid biosynthesis</keyword>
<keyword evidence="8 12" id="KW-0057">Aromatic amino acid biosynthesis</keyword>
<dbReference type="InterPro" id="IPR036263">
    <property type="entry name" value="Chorismate_II_sf"/>
</dbReference>
<dbReference type="SUPFAM" id="SSF48600">
    <property type="entry name" value="Chorismate mutase II"/>
    <property type="match status" value="1"/>
</dbReference>
<dbReference type="InterPro" id="IPR002701">
    <property type="entry name" value="CM_II_prokaryot"/>
</dbReference>
<keyword evidence="9" id="KW-0584">Phenylalanine biosynthesis</keyword>
<protein>
    <recommendedName>
        <fullName evidence="4 12">Chorismate mutase</fullName>
        <ecNumber evidence="3 12">5.4.99.5</ecNumber>
    </recommendedName>
</protein>
<keyword evidence="15" id="KW-1185">Reference proteome</keyword>
<dbReference type="GO" id="GO:0005737">
    <property type="term" value="C:cytoplasm"/>
    <property type="evidence" value="ECO:0007669"/>
    <property type="project" value="UniProtKB-SubCell"/>
</dbReference>
<evidence type="ECO:0000256" key="11">
    <source>
        <dbReference type="ARBA" id="ARBA00023979"/>
    </source>
</evidence>
<evidence type="ECO:0000313" key="15">
    <source>
        <dbReference type="Proteomes" id="UP000053989"/>
    </source>
</evidence>
<dbReference type="FunCoup" id="A0A0C3AEF6">
    <property type="interactions" value="309"/>
</dbReference>
<dbReference type="EC" id="5.4.99.5" evidence="3 12"/>
<dbReference type="PIRSF" id="PIRSF017318">
    <property type="entry name" value="Chor_mut_AroQ_eu"/>
    <property type="match status" value="1"/>
</dbReference>
<dbReference type="PROSITE" id="PS51169">
    <property type="entry name" value="CHORISMATE_MUT_3"/>
    <property type="match status" value="1"/>
</dbReference>
<evidence type="ECO:0000256" key="10">
    <source>
        <dbReference type="ARBA" id="ARBA00023235"/>
    </source>
</evidence>
<dbReference type="InterPro" id="IPR037039">
    <property type="entry name" value="CM_AroQ_sf_eucaryotic"/>
</dbReference>
<dbReference type="PANTHER" id="PTHR21145">
    <property type="entry name" value="CHORISMATE MUTASE"/>
    <property type="match status" value="1"/>
</dbReference>
<evidence type="ECO:0000256" key="12">
    <source>
        <dbReference type="PIRNR" id="PIRNR017318"/>
    </source>
</evidence>
<dbReference type="NCBIfam" id="TIGR01802">
    <property type="entry name" value="CM_pl-yst"/>
    <property type="match status" value="1"/>
</dbReference>
<dbReference type="AlphaFoldDB" id="A0A0C3AEF6"/>
<evidence type="ECO:0000313" key="14">
    <source>
        <dbReference type="EMBL" id="KIM63332.1"/>
    </source>
</evidence>
<evidence type="ECO:0000256" key="6">
    <source>
        <dbReference type="ARBA" id="ARBA00022498"/>
    </source>
</evidence>
<evidence type="ECO:0000256" key="5">
    <source>
        <dbReference type="ARBA" id="ARBA00022490"/>
    </source>
</evidence>
<evidence type="ECO:0000256" key="2">
    <source>
        <dbReference type="ARBA" id="ARBA00004817"/>
    </source>
</evidence>
<keyword evidence="6" id="KW-0827">Tyrosine biosynthesis</keyword>
<proteinExistence type="predicted"/>
<dbReference type="GO" id="GO:0006571">
    <property type="term" value="P:tyrosine biosynthetic process"/>
    <property type="evidence" value="ECO:0007669"/>
    <property type="project" value="UniProtKB-KW"/>
</dbReference>
<evidence type="ECO:0000256" key="8">
    <source>
        <dbReference type="ARBA" id="ARBA00023141"/>
    </source>
</evidence>
<dbReference type="STRING" id="1036808.A0A0C3AEF6"/>
<reference evidence="15" key="2">
    <citation type="submission" date="2015-01" db="EMBL/GenBank/DDBJ databases">
        <title>Evolutionary Origins and Diversification of the Mycorrhizal Mutualists.</title>
        <authorList>
            <consortium name="DOE Joint Genome Institute"/>
            <consortium name="Mycorrhizal Genomics Consortium"/>
            <person name="Kohler A."/>
            <person name="Kuo A."/>
            <person name="Nagy L.G."/>
            <person name="Floudas D."/>
            <person name="Copeland A."/>
            <person name="Barry K.W."/>
            <person name="Cichocki N."/>
            <person name="Veneault-Fourrey C."/>
            <person name="LaButti K."/>
            <person name="Lindquist E.A."/>
            <person name="Lipzen A."/>
            <person name="Lundell T."/>
            <person name="Morin E."/>
            <person name="Murat C."/>
            <person name="Riley R."/>
            <person name="Ohm R."/>
            <person name="Sun H."/>
            <person name="Tunlid A."/>
            <person name="Henrissat B."/>
            <person name="Grigoriev I.V."/>
            <person name="Hibbett D.S."/>
            <person name="Martin F."/>
        </authorList>
    </citation>
    <scope>NUCLEOTIDE SEQUENCE [LARGE SCALE GENOMIC DNA]</scope>
    <source>
        <strain evidence="15">Foug A</strain>
    </source>
</reference>
<dbReference type="GO" id="GO:0009094">
    <property type="term" value="P:L-phenylalanine biosynthetic process"/>
    <property type="evidence" value="ECO:0007669"/>
    <property type="project" value="UniProtKB-KW"/>
</dbReference>
<evidence type="ECO:0000259" key="13">
    <source>
        <dbReference type="Pfam" id="PF01817"/>
    </source>
</evidence>